<protein>
    <submittedName>
        <fullName evidence="3">Uncharacterized protein</fullName>
    </submittedName>
</protein>
<reference evidence="4" key="2">
    <citation type="journal article" date="2008" name="Nucleic Acids Res.">
        <title>The rice annotation project database (RAP-DB): 2008 update.</title>
        <authorList>
            <consortium name="The rice annotation project (RAP)"/>
        </authorList>
    </citation>
    <scope>GENOME REANNOTATION</scope>
    <source>
        <strain evidence="4">cv. Nipponbare</strain>
    </source>
</reference>
<sequence>MASSGCHLLVLLLAFSALHANSSNHAASDTFHTCSPQADSAPNAICSYPKGYHSPNSRWHNSISSNSGHSDHHTNHSYSSCYPATNALNPNHYSIHSHHNPDDDPYHSRVPDATNPIHVLTSQNH</sequence>
<evidence type="ECO:0000313" key="4">
    <source>
        <dbReference type="Proteomes" id="UP000000763"/>
    </source>
</evidence>
<dbReference type="AlphaFoldDB" id="A0A0N7KQ08"/>
<dbReference type="EMBL" id="AP003917">
    <property type="protein sequence ID" value="BAD09005.1"/>
    <property type="molecule type" value="Genomic_DNA"/>
</dbReference>
<feature type="compositionally biased region" description="Basic and acidic residues" evidence="1">
    <location>
        <begin position="99"/>
        <end position="110"/>
    </location>
</feature>
<feature type="chain" id="PRO_5024372857" evidence="2">
    <location>
        <begin position="21"/>
        <end position="125"/>
    </location>
</feature>
<gene>
    <name evidence="3" type="primary">OJ1666_A04.17-2</name>
</gene>
<feature type="region of interest" description="Disordered" evidence="1">
    <location>
        <begin position="92"/>
        <end position="113"/>
    </location>
</feature>
<name>A0A0N7KQ08_ORYSJ</name>
<keyword evidence="2" id="KW-0732">Signal</keyword>
<dbReference type="Proteomes" id="UP000000763">
    <property type="component" value="Chromosome 8"/>
</dbReference>
<accession>A0A0N7KQ08</accession>
<evidence type="ECO:0000313" key="3">
    <source>
        <dbReference type="EMBL" id="BAD09005.1"/>
    </source>
</evidence>
<evidence type="ECO:0000256" key="2">
    <source>
        <dbReference type="SAM" id="SignalP"/>
    </source>
</evidence>
<evidence type="ECO:0000256" key="1">
    <source>
        <dbReference type="SAM" id="MobiDB-lite"/>
    </source>
</evidence>
<organism evidence="3 4">
    <name type="scientific">Oryza sativa subsp. japonica</name>
    <name type="common">Rice</name>
    <dbReference type="NCBI Taxonomy" id="39947"/>
    <lineage>
        <taxon>Eukaryota</taxon>
        <taxon>Viridiplantae</taxon>
        <taxon>Streptophyta</taxon>
        <taxon>Embryophyta</taxon>
        <taxon>Tracheophyta</taxon>
        <taxon>Spermatophyta</taxon>
        <taxon>Magnoliopsida</taxon>
        <taxon>Liliopsida</taxon>
        <taxon>Poales</taxon>
        <taxon>Poaceae</taxon>
        <taxon>BOP clade</taxon>
        <taxon>Oryzoideae</taxon>
        <taxon>Oryzeae</taxon>
        <taxon>Oryzinae</taxon>
        <taxon>Oryza</taxon>
        <taxon>Oryza sativa</taxon>
    </lineage>
</organism>
<dbReference type="Gramene" id="Os08t0478000-02">
    <property type="protein sequence ID" value="Os08t0478000-02"/>
    <property type="gene ID" value="Os08g0478000"/>
</dbReference>
<proteinExistence type="predicted"/>
<feature type="signal peptide" evidence="2">
    <location>
        <begin position="1"/>
        <end position="20"/>
    </location>
</feature>
<reference evidence="4" key="1">
    <citation type="journal article" date="2005" name="Nature">
        <title>The map-based sequence of the rice genome.</title>
        <authorList>
            <consortium name="International rice genome sequencing project (IRGSP)"/>
            <person name="Matsumoto T."/>
            <person name="Wu J."/>
            <person name="Kanamori H."/>
            <person name="Katayose Y."/>
            <person name="Fujisawa M."/>
            <person name="Namiki N."/>
            <person name="Mizuno H."/>
            <person name="Yamamoto K."/>
            <person name="Antonio B.A."/>
            <person name="Baba T."/>
            <person name="Sakata K."/>
            <person name="Nagamura Y."/>
            <person name="Aoki H."/>
            <person name="Arikawa K."/>
            <person name="Arita K."/>
            <person name="Bito T."/>
            <person name="Chiden Y."/>
            <person name="Fujitsuka N."/>
            <person name="Fukunaka R."/>
            <person name="Hamada M."/>
            <person name="Harada C."/>
            <person name="Hayashi A."/>
            <person name="Hijishita S."/>
            <person name="Honda M."/>
            <person name="Hosokawa S."/>
            <person name="Ichikawa Y."/>
            <person name="Idonuma A."/>
            <person name="Iijima M."/>
            <person name="Ikeda M."/>
            <person name="Ikeno M."/>
            <person name="Ito K."/>
            <person name="Ito S."/>
            <person name="Ito T."/>
            <person name="Ito Y."/>
            <person name="Ito Y."/>
            <person name="Iwabuchi A."/>
            <person name="Kamiya K."/>
            <person name="Karasawa W."/>
            <person name="Kurita K."/>
            <person name="Katagiri S."/>
            <person name="Kikuta A."/>
            <person name="Kobayashi H."/>
            <person name="Kobayashi N."/>
            <person name="Machita K."/>
            <person name="Maehara T."/>
            <person name="Masukawa M."/>
            <person name="Mizubayashi T."/>
            <person name="Mukai Y."/>
            <person name="Nagasaki H."/>
            <person name="Nagata Y."/>
            <person name="Naito S."/>
            <person name="Nakashima M."/>
            <person name="Nakama Y."/>
            <person name="Nakamichi Y."/>
            <person name="Nakamura M."/>
            <person name="Meguro A."/>
            <person name="Negishi M."/>
            <person name="Ohta I."/>
            <person name="Ohta T."/>
            <person name="Okamoto M."/>
            <person name="Ono N."/>
            <person name="Saji S."/>
            <person name="Sakaguchi M."/>
            <person name="Sakai K."/>
            <person name="Shibata M."/>
            <person name="Shimokawa T."/>
            <person name="Song J."/>
            <person name="Takazaki Y."/>
            <person name="Terasawa K."/>
            <person name="Tsugane M."/>
            <person name="Tsuji K."/>
            <person name="Ueda S."/>
            <person name="Waki K."/>
            <person name="Yamagata H."/>
            <person name="Yamamoto M."/>
            <person name="Yamamoto S."/>
            <person name="Yamane H."/>
            <person name="Yoshiki S."/>
            <person name="Yoshihara R."/>
            <person name="Yukawa K."/>
            <person name="Zhong H."/>
            <person name="Yano M."/>
            <person name="Yuan Q."/>
            <person name="Ouyang S."/>
            <person name="Liu J."/>
            <person name="Jones K.M."/>
            <person name="Gansberger K."/>
            <person name="Moffat K."/>
            <person name="Hill J."/>
            <person name="Bera J."/>
            <person name="Fadrosh D."/>
            <person name="Jin S."/>
            <person name="Johri S."/>
            <person name="Kim M."/>
            <person name="Overton L."/>
            <person name="Reardon M."/>
            <person name="Tsitrin T."/>
            <person name="Vuong H."/>
            <person name="Weaver B."/>
            <person name="Ciecko A."/>
            <person name="Tallon L."/>
            <person name="Jackson J."/>
            <person name="Pai G."/>
            <person name="Aken S.V."/>
            <person name="Utterback T."/>
            <person name="Reidmuller S."/>
            <person name="Feldblyum T."/>
            <person name="Hsiao J."/>
            <person name="Zismann V."/>
            <person name="Iobst S."/>
            <person name="de Vazeille A.R."/>
            <person name="Buell C.R."/>
            <person name="Ying K."/>
            <person name="Li Y."/>
            <person name="Lu T."/>
            <person name="Huang Y."/>
            <person name="Zhao Q."/>
            <person name="Feng Q."/>
            <person name="Zhang L."/>
            <person name="Zhu J."/>
            <person name="Weng Q."/>
            <person name="Mu J."/>
            <person name="Lu Y."/>
            <person name="Fan D."/>
            <person name="Liu Y."/>
            <person name="Guan J."/>
            <person name="Zhang Y."/>
            <person name="Yu S."/>
            <person name="Liu X."/>
            <person name="Zhang Y."/>
            <person name="Hong G."/>
            <person name="Han B."/>
            <person name="Choisne N."/>
            <person name="Demange N."/>
            <person name="Orjeda G."/>
            <person name="Samain S."/>
            <person name="Cattolico L."/>
            <person name="Pelletier E."/>
            <person name="Couloux A."/>
            <person name="Segurens B."/>
            <person name="Wincker P."/>
            <person name="D'Hont A."/>
            <person name="Scarpelli C."/>
            <person name="Weissenbach J."/>
            <person name="Salanoubat M."/>
            <person name="Quetier F."/>
            <person name="Yu Y."/>
            <person name="Kim H.R."/>
            <person name="Rambo T."/>
            <person name="Currie J."/>
            <person name="Collura K."/>
            <person name="Luo M."/>
            <person name="Yang T."/>
            <person name="Ammiraju J.S.S."/>
            <person name="Engler F."/>
            <person name="Soderlund C."/>
            <person name="Wing R.A."/>
            <person name="Palmer L.E."/>
            <person name="de la Bastide M."/>
            <person name="Spiegel L."/>
            <person name="Nascimento L."/>
            <person name="Zutavern T."/>
            <person name="O'Shaughnessy A."/>
            <person name="Dike S."/>
            <person name="Dedhia N."/>
            <person name="Preston R."/>
            <person name="Balija V."/>
            <person name="McCombie W.R."/>
            <person name="Chow T."/>
            <person name="Chen H."/>
            <person name="Chung M."/>
            <person name="Chen C."/>
            <person name="Shaw J."/>
            <person name="Wu H."/>
            <person name="Hsiao K."/>
            <person name="Chao Y."/>
            <person name="Chu M."/>
            <person name="Cheng C."/>
            <person name="Hour A."/>
            <person name="Lee P."/>
            <person name="Lin S."/>
            <person name="Lin Y."/>
            <person name="Liou J."/>
            <person name="Liu S."/>
            <person name="Hsing Y."/>
            <person name="Raghuvanshi S."/>
            <person name="Mohanty A."/>
            <person name="Bharti A.K."/>
            <person name="Gaur A."/>
            <person name="Gupta V."/>
            <person name="Kumar D."/>
            <person name="Ravi V."/>
            <person name="Vij S."/>
            <person name="Kapur A."/>
            <person name="Khurana P."/>
            <person name="Khurana P."/>
            <person name="Khurana J.P."/>
            <person name="Tyagi A.K."/>
            <person name="Gaikwad K."/>
            <person name="Singh A."/>
            <person name="Dalal V."/>
            <person name="Srivastava S."/>
            <person name="Dixit A."/>
            <person name="Pal A.K."/>
            <person name="Ghazi I.A."/>
            <person name="Yadav M."/>
            <person name="Pandit A."/>
            <person name="Bhargava A."/>
            <person name="Sureshbabu K."/>
            <person name="Batra K."/>
            <person name="Sharma T.R."/>
            <person name="Mohapatra T."/>
            <person name="Singh N.K."/>
            <person name="Messing J."/>
            <person name="Nelson A.B."/>
            <person name="Fuks G."/>
            <person name="Kavchok S."/>
            <person name="Keizer G."/>
            <person name="Linton E."/>
            <person name="Llaca V."/>
            <person name="Song R."/>
            <person name="Tanyolac B."/>
            <person name="Young S."/>
            <person name="Ho-Il K."/>
            <person name="Hahn J.H."/>
            <person name="Sangsakoo G."/>
            <person name="Vanavichit A."/>
            <person name="de Mattos Luiz.A.T."/>
            <person name="Zimmer P.D."/>
            <person name="Malone G."/>
            <person name="Dellagostin O."/>
            <person name="de Oliveira A.C."/>
            <person name="Bevan M."/>
            <person name="Bancroft I."/>
            <person name="Minx P."/>
            <person name="Cordum H."/>
            <person name="Wilson R."/>
            <person name="Cheng Z."/>
            <person name="Jin W."/>
            <person name="Jiang J."/>
            <person name="Leong S.A."/>
            <person name="Iwama H."/>
            <person name="Gojobori T."/>
            <person name="Itoh T."/>
            <person name="Niimura Y."/>
            <person name="Fujii Y."/>
            <person name="Habara T."/>
            <person name="Sakai H."/>
            <person name="Sato Y."/>
            <person name="Wilson G."/>
            <person name="Kumar K."/>
            <person name="McCouch S."/>
            <person name="Juretic N."/>
            <person name="Hoen D."/>
            <person name="Wright S."/>
            <person name="Bruskiewich R."/>
            <person name="Bureau T."/>
            <person name="Miyao A."/>
            <person name="Hirochika H."/>
            <person name="Nishikawa T."/>
            <person name="Kadowaki K."/>
            <person name="Sugiura M."/>
            <person name="Burr B."/>
            <person name="Sasaki T."/>
        </authorList>
    </citation>
    <scope>NUCLEOTIDE SEQUENCE [LARGE SCALE GENOMIC DNA]</scope>
    <source>
        <strain evidence="4">cv. Nipponbare</strain>
    </source>
</reference>